<dbReference type="Pfam" id="PF06041">
    <property type="entry name" value="DUF924"/>
    <property type="match status" value="1"/>
</dbReference>
<dbReference type="Gene3D" id="1.25.40.10">
    <property type="entry name" value="Tetratricopeptide repeat domain"/>
    <property type="match status" value="1"/>
</dbReference>
<organism evidence="2 3">
    <name type="scientific">Trinickia terrae</name>
    <dbReference type="NCBI Taxonomy" id="2571161"/>
    <lineage>
        <taxon>Bacteria</taxon>
        <taxon>Pseudomonadati</taxon>
        <taxon>Pseudomonadota</taxon>
        <taxon>Betaproteobacteria</taxon>
        <taxon>Burkholderiales</taxon>
        <taxon>Burkholderiaceae</taxon>
        <taxon>Trinickia</taxon>
    </lineage>
</organism>
<proteinExistence type="predicted"/>
<keyword evidence="3" id="KW-1185">Reference proteome</keyword>
<evidence type="ECO:0000313" key="3">
    <source>
        <dbReference type="Proteomes" id="UP000305539"/>
    </source>
</evidence>
<evidence type="ECO:0000256" key="1">
    <source>
        <dbReference type="SAM" id="MobiDB-lite"/>
    </source>
</evidence>
<sequence>MTPRSSGASTAASTPEPGDYAALDPAPRAVLDFWFGVPGSAEFGRDRKMWFARDDTFDVLLRERFGATLATAASGGHDDWQRTPLGALALVVVLDQFSRNCHRGGARAFEADARALQVAKRMVETGADLRLPSCIHRAFVYLPFEHDESIESQREAIRLFGELEREAGDTGYLDYAHRHARIIERFGRFPHRNAVLGRASTDEEIAFLREPGSSF</sequence>
<name>A0A4U1HG79_9BURK</name>
<dbReference type="Proteomes" id="UP000305539">
    <property type="component" value="Unassembled WGS sequence"/>
</dbReference>
<dbReference type="AlphaFoldDB" id="A0A4U1HG79"/>
<feature type="compositionally biased region" description="Polar residues" evidence="1">
    <location>
        <begin position="1"/>
        <end position="13"/>
    </location>
</feature>
<dbReference type="SUPFAM" id="SSF48452">
    <property type="entry name" value="TPR-like"/>
    <property type="match status" value="1"/>
</dbReference>
<feature type="region of interest" description="Disordered" evidence="1">
    <location>
        <begin position="1"/>
        <end position="21"/>
    </location>
</feature>
<evidence type="ECO:0000313" key="2">
    <source>
        <dbReference type="EMBL" id="TKC80021.1"/>
    </source>
</evidence>
<dbReference type="OrthoDB" id="7593450at2"/>
<accession>A0A4U1HG79</accession>
<dbReference type="Gene3D" id="1.20.58.320">
    <property type="entry name" value="TPR-like"/>
    <property type="match status" value="1"/>
</dbReference>
<comment type="caution">
    <text evidence="2">The sequence shown here is derived from an EMBL/GenBank/DDBJ whole genome shotgun (WGS) entry which is preliminary data.</text>
</comment>
<protein>
    <submittedName>
        <fullName evidence="2">DUF924 domain-containing protein</fullName>
    </submittedName>
</protein>
<dbReference type="EMBL" id="SWJE01000022">
    <property type="protein sequence ID" value="TKC80021.1"/>
    <property type="molecule type" value="Genomic_DNA"/>
</dbReference>
<dbReference type="InterPro" id="IPR010323">
    <property type="entry name" value="DUF924"/>
</dbReference>
<dbReference type="RefSeq" id="WP_136898702.1">
    <property type="nucleotide sequence ID" value="NZ_SWJE01000022.1"/>
</dbReference>
<reference evidence="2 3" key="1">
    <citation type="submission" date="2019-04" db="EMBL/GenBank/DDBJ databases">
        <title>Trinickia sp. 7GSK02, isolated from subtropical forest soil.</title>
        <authorList>
            <person name="Gao Z.-H."/>
            <person name="Qiu L.-H."/>
        </authorList>
    </citation>
    <scope>NUCLEOTIDE SEQUENCE [LARGE SCALE GENOMIC DNA]</scope>
    <source>
        <strain evidence="2 3">7GSK02</strain>
    </source>
</reference>
<dbReference type="InterPro" id="IPR011990">
    <property type="entry name" value="TPR-like_helical_dom_sf"/>
</dbReference>
<gene>
    <name evidence="2" type="ORF">FAZ69_29870</name>
</gene>